<evidence type="ECO:0000259" key="6">
    <source>
        <dbReference type="Pfam" id="PF04577"/>
    </source>
</evidence>
<keyword evidence="8" id="KW-1185">Reference proteome</keyword>
<feature type="domain" description="Glycosyltransferase 61 catalytic" evidence="6">
    <location>
        <begin position="260"/>
        <end position="374"/>
    </location>
</feature>
<keyword evidence="5" id="KW-0812">Transmembrane</keyword>
<dbReference type="InterPro" id="IPR007657">
    <property type="entry name" value="Glycosyltransferase_61"/>
</dbReference>
<keyword evidence="5" id="KW-1133">Transmembrane helix</keyword>
<comment type="subcellular location">
    <subcellularLocation>
        <location evidence="1">Golgi apparatus membrane</location>
        <topology evidence="1">Single-pass type II membrane protein</topology>
    </subcellularLocation>
</comment>
<evidence type="ECO:0000256" key="2">
    <source>
        <dbReference type="ARBA" id="ARBA00022676"/>
    </source>
</evidence>
<dbReference type="GO" id="GO:0016763">
    <property type="term" value="F:pentosyltransferase activity"/>
    <property type="evidence" value="ECO:0007669"/>
    <property type="project" value="UniProtKB-ARBA"/>
</dbReference>
<evidence type="ECO:0000256" key="5">
    <source>
        <dbReference type="SAM" id="Phobius"/>
    </source>
</evidence>
<dbReference type="PANTHER" id="PTHR20961:SF5">
    <property type="entry name" value="GLYCOSYLTRANSFERASE-RELATED"/>
    <property type="match status" value="1"/>
</dbReference>
<reference evidence="7" key="1">
    <citation type="journal article" date="2022" name="Plant J.">
        <title>Strategies of tolerance reflected in two North American maple genomes.</title>
        <authorList>
            <person name="McEvoy S.L."/>
            <person name="Sezen U.U."/>
            <person name="Trouern-Trend A."/>
            <person name="McMahon S.M."/>
            <person name="Schaberg P.G."/>
            <person name="Yang J."/>
            <person name="Wegrzyn J.L."/>
            <person name="Swenson N.G."/>
        </authorList>
    </citation>
    <scope>NUCLEOTIDE SEQUENCE</scope>
    <source>
        <strain evidence="7">91603</strain>
    </source>
</reference>
<dbReference type="EMBL" id="JAJSOW010000103">
    <property type="protein sequence ID" value="KAI9173723.1"/>
    <property type="molecule type" value="Genomic_DNA"/>
</dbReference>
<accession>A0AAD5IUU2</accession>
<evidence type="ECO:0000256" key="4">
    <source>
        <dbReference type="ARBA" id="ARBA00023180"/>
    </source>
</evidence>
<reference evidence="7" key="2">
    <citation type="submission" date="2023-02" db="EMBL/GenBank/DDBJ databases">
        <authorList>
            <person name="Swenson N.G."/>
            <person name="Wegrzyn J.L."/>
            <person name="Mcevoy S.L."/>
        </authorList>
    </citation>
    <scope>NUCLEOTIDE SEQUENCE</scope>
    <source>
        <strain evidence="7">91603</strain>
        <tissue evidence="7">Leaf</tissue>
    </source>
</reference>
<organism evidence="7 8">
    <name type="scientific">Acer negundo</name>
    <name type="common">Box elder</name>
    <dbReference type="NCBI Taxonomy" id="4023"/>
    <lineage>
        <taxon>Eukaryota</taxon>
        <taxon>Viridiplantae</taxon>
        <taxon>Streptophyta</taxon>
        <taxon>Embryophyta</taxon>
        <taxon>Tracheophyta</taxon>
        <taxon>Spermatophyta</taxon>
        <taxon>Magnoliopsida</taxon>
        <taxon>eudicotyledons</taxon>
        <taxon>Gunneridae</taxon>
        <taxon>Pentapetalae</taxon>
        <taxon>rosids</taxon>
        <taxon>malvids</taxon>
        <taxon>Sapindales</taxon>
        <taxon>Sapindaceae</taxon>
        <taxon>Hippocastanoideae</taxon>
        <taxon>Acereae</taxon>
        <taxon>Acer</taxon>
    </lineage>
</organism>
<dbReference type="InterPro" id="IPR049625">
    <property type="entry name" value="Glyco_transf_61_cat"/>
</dbReference>
<dbReference type="Pfam" id="PF04577">
    <property type="entry name" value="Glyco_transf_61"/>
    <property type="match status" value="1"/>
</dbReference>
<dbReference type="AlphaFoldDB" id="A0AAD5IUU2"/>
<evidence type="ECO:0000256" key="3">
    <source>
        <dbReference type="ARBA" id="ARBA00022679"/>
    </source>
</evidence>
<proteinExistence type="predicted"/>
<evidence type="ECO:0000256" key="1">
    <source>
        <dbReference type="ARBA" id="ARBA00004323"/>
    </source>
</evidence>
<dbReference type="GO" id="GO:0000139">
    <property type="term" value="C:Golgi membrane"/>
    <property type="evidence" value="ECO:0007669"/>
    <property type="project" value="UniProtKB-SubCell"/>
</dbReference>
<protein>
    <recommendedName>
        <fullName evidence="6">Glycosyltransferase 61 catalytic domain-containing protein</fullName>
    </recommendedName>
</protein>
<name>A0AAD5IUU2_ACENE</name>
<gene>
    <name evidence="7" type="ORF">LWI28_005416</name>
</gene>
<dbReference type="Proteomes" id="UP001064489">
    <property type="component" value="Chromosome 8"/>
</dbReference>
<keyword evidence="3" id="KW-0808">Transferase</keyword>
<keyword evidence="4" id="KW-0325">Glycoprotein</keyword>
<feature type="transmembrane region" description="Helical" evidence="5">
    <location>
        <begin position="21"/>
        <end position="39"/>
    </location>
</feature>
<evidence type="ECO:0000313" key="8">
    <source>
        <dbReference type="Proteomes" id="UP001064489"/>
    </source>
</evidence>
<comment type="caution">
    <text evidence="7">The sequence shown here is derived from an EMBL/GenBank/DDBJ whole genome shotgun (WGS) entry which is preliminary data.</text>
</comment>
<evidence type="ECO:0000313" key="7">
    <source>
        <dbReference type="EMBL" id="KAI9173723.1"/>
    </source>
</evidence>
<keyword evidence="2" id="KW-0328">Glycosyltransferase</keyword>
<dbReference type="PANTHER" id="PTHR20961">
    <property type="entry name" value="GLYCOSYLTRANSFERASE"/>
    <property type="match status" value="1"/>
</dbReference>
<sequence>MLYDSIFARSFSKQEQKKLRYGVLIGFLLIAFIFCTVFKPRDLAPLPISNLQMSVVDAGFEKLMIKDASITQHLERDTKELKPICNFMEPRSDFCEITGDIRVDGYSSFVHIAALQSGYLVEKDSWNIRPYTRRAAPSAMNSVKNWSLSLVNANHNKIPHCDLHHDVPAILFSIGGFSGNHFHAFSDLLIPLFITSNHFNGEVQFLVTDYKPWWISKFRKVLEKLSKYEIIDIDKQESVHCYSSIIVGLKCHDKELRIDPSKSPTGLSMKDFKEFLRSTYSLKRTEAIKLRDSEDRTTRPRLMIISRRKTRSFMNLGIITKAAKTLGYEVVIAEANHSTDLSKLAQIVNSCDVLMGVHGAGLTNMVFLPDNAILIQIIPLGQIDKLARIDFEEPTMDMNLSYLEYKISIKESTLVSQYPVDHDIIRNPLSVGKHGWNLVSSIYLNKQNVKLDVQRFRSTLSRAMELLHYQ</sequence>
<keyword evidence="5" id="KW-0472">Membrane</keyword>